<feature type="region of interest" description="Disordered" evidence="1">
    <location>
        <begin position="40"/>
        <end position="63"/>
    </location>
</feature>
<reference evidence="2" key="1">
    <citation type="submission" date="2022-03" db="EMBL/GenBank/DDBJ databases">
        <authorList>
            <person name="Tunstrom K."/>
        </authorList>
    </citation>
    <scope>NUCLEOTIDE SEQUENCE</scope>
</reference>
<proteinExistence type="predicted"/>
<accession>A0AAU9TPN1</accession>
<name>A0AAU9TPN1_EUPED</name>
<organism evidence="2 3">
    <name type="scientific">Euphydryas editha</name>
    <name type="common">Edith's checkerspot</name>
    <dbReference type="NCBI Taxonomy" id="104508"/>
    <lineage>
        <taxon>Eukaryota</taxon>
        <taxon>Metazoa</taxon>
        <taxon>Ecdysozoa</taxon>
        <taxon>Arthropoda</taxon>
        <taxon>Hexapoda</taxon>
        <taxon>Insecta</taxon>
        <taxon>Pterygota</taxon>
        <taxon>Neoptera</taxon>
        <taxon>Endopterygota</taxon>
        <taxon>Lepidoptera</taxon>
        <taxon>Glossata</taxon>
        <taxon>Ditrysia</taxon>
        <taxon>Papilionoidea</taxon>
        <taxon>Nymphalidae</taxon>
        <taxon>Nymphalinae</taxon>
        <taxon>Euphydryas</taxon>
    </lineage>
</organism>
<sequence length="161" mass="18079">MKTLIEESAEKGDEFTDYLKSQKSVAVHVQCQKKYTRRSTIAAVKRQHEEDPASTSKISPPHTRTRVCESDFCFKKLLFLAMKQIKNMKRKELRKGLFQINMEPGLGNACHVPGADPVPQQSVPPVRPLGRVAGAACKEAPRAESTAHTYATHDYVFQQHS</sequence>
<comment type="caution">
    <text evidence="2">The sequence shown here is derived from an EMBL/GenBank/DDBJ whole genome shotgun (WGS) entry which is preliminary data.</text>
</comment>
<evidence type="ECO:0000313" key="3">
    <source>
        <dbReference type="Proteomes" id="UP001153954"/>
    </source>
</evidence>
<dbReference type="Proteomes" id="UP001153954">
    <property type="component" value="Unassembled WGS sequence"/>
</dbReference>
<keyword evidence="3" id="KW-1185">Reference proteome</keyword>
<gene>
    <name evidence="2" type="ORF">EEDITHA_LOCUS4075</name>
</gene>
<evidence type="ECO:0000313" key="2">
    <source>
        <dbReference type="EMBL" id="CAH2087858.1"/>
    </source>
</evidence>
<evidence type="ECO:0000256" key="1">
    <source>
        <dbReference type="SAM" id="MobiDB-lite"/>
    </source>
</evidence>
<dbReference type="AlphaFoldDB" id="A0AAU9TPN1"/>
<protein>
    <submittedName>
        <fullName evidence="2">Uncharacterized protein</fullName>
    </submittedName>
</protein>
<dbReference type="EMBL" id="CAKOGL010000007">
    <property type="protein sequence ID" value="CAH2087858.1"/>
    <property type="molecule type" value="Genomic_DNA"/>
</dbReference>